<dbReference type="RefSeq" id="WP_316021264.1">
    <property type="nucleotide sequence ID" value="NZ_JAWDID010000074.1"/>
</dbReference>
<reference evidence="2 3" key="1">
    <citation type="submission" date="2023-09" db="EMBL/GenBank/DDBJ databases">
        <title>Whole genome shotgun sequencing (WGS) of Bosea sp. ZW T0_25, isolated from stored onions (Allium cepa).</title>
        <authorList>
            <person name="Stoll D.A."/>
            <person name="Huch M."/>
        </authorList>
    </citation>
    <scope>NUCLEOTIDE SEQUENCE [LARGE SCALE GENOMIC DNA]</scope>
    <source>
        <strain evidence="2 3">ZW T0_25</strain>
    </source>
</reference>
<dbReference type="PANTHER" id="PTHR38590:SF1">
    <property type="entry name" value="BLL0828 PROTEIN"/>
    <property type="match status" value="1"/>
</dbReference>
<dbReference type="Gene3D" id="3.40.960.10">
    <property type="entry name" value="VSR Endonuclease"/>
    <property type="match status" value="1"/>
</dbReference>
<evidence type="ECO:0000313" key="2">
    <source>
        <dbReference type="EMBL" id="MDU0343557.1"/>
    </source>
</evidence>
<gene>
    <name evidence="2" type="ORF">RKE40_27025</name>
</gene>
<keyword evidence="3" id="KW-1185">Reference proteome</keyword>
<evidence type="ECO:0000259" key="1">
    <source>
        <dbReference type="Pfam" id="PF04480"/>
    </source>
</evidence>
<name>A0ABU3SGP8_9HYPH</name>
<dbReference type="EMBL" id="JAWDID010000074">
    <property type="protein sequence ID" value="MDU0343557.1"/>
    <property type="molecule type" value="Genomic_DNA"/>
</dbReference>
<dbReference type="InterPro" id="IPR047216">
    <property type="entry name" value="Endonuclease_DUF559_bact"/>
</dbReference>
<comment type="caution">
    <text evidence="2">The sequence shown here is derived from an EMBL/GenBank/DDBJ whole genome shotgun (WGS) entry which is preliminary data.</text>
</comment>
<sequence length="112" mass="13281">MADERRQFARRLRRQATGPEDVLWDLLRGRRLDGLKFRRQEPLLGYTVDFLCPERKLVIELDGRQHGWDQGYDAARTDEIERHGFMLIRFRNDEVLDDRDAVIARIRAACTP</sequence>
<accession>A0ABU3SGP8</accession>
<dbReference type="Pfam" id="PF04480">
    <property type="entry name" value="DUF559"/>
    <property type="match status" value="1"/>
</dbReference>
<dbReference type="InterPro" id="IPR011335">
    <property type="entry name" value="Restrct_endonuc-II-like"/>
</dbReference>
<dbReference type="PANTHER" id="PTHR38590">
    <property type="entry name" value="BLL0828 PROTEIN"/>
    <property type="match status" value="1"/>
</dbReference>
<dbReference type="CDD" id="cd01038">
    <property type="entry name" value="Endonuclease_DUF559"/>
    <property type="match status" value="1"/>
</dbReference>
<dbReference type="InterPro" id="IPR007569">
    <property type="entry name" value="DUF559"/>
</dbReference>
<organism evidence="2 3">
    <name type="scientific">Bosea rubneri</name>
    <dbReference type="NCBI Taxonomy" id="3075434"/>
    <lineage>
        <taxon>Bacteria</taxon>
        <taxon>Pseudomonadati</taxon>
        <taxon>Pseudomonadota</taxon>
        <taxon>Alphaproteobacteria</taxon>
        <taxon>Hyphomicrobiales</taxon>
        <taxon>Boseaceae</taxon>
        <taxon>Bosea</taxon>
    </lineage>
</organism>
<dbReference type="Proteomes" id="UP001254257">
    <property type="component" value="Unassembled WGS sequence"/>
</dbReference>
<feature type="domain" description="DUF559" evidence="1">
    <location>
        <begin position="4"/>
        <end position="110"/>
    </location>
</feature>
<evidence type="ECO:0000313" key="3">
    <source>
        <dbReference type="Proteomes" id="UP001254257"/>
    </source>
</evidence>
<protein>
    <submittedName>
        <fullName evidence="2">DUF559 domain-containing protein</fullName>
    </submittedName>
</protein>
<proteinExistence type="predicted"/>
<dbReference type="SUPFAM" id="SSF52980">
    <property type="entry name" value="Restriction endonuclease-like"/>
    <property type="match status" value="1"/>
</dbReference>